<sequence length="229" mass="26269">MDNRMRPLKELLRELIATMPRDDDDTDNINPEHITMLEGGGCRANRRDVWRPAGRSAGRKTSRKVTRPARRPPSLLPREEFCKLGLHTLPRKAITFQEAIKIHYLWRDYVRESLGLRPGDLIPSVSDKSYDPLNKVLMRTDLHGAKIEVMESKCETLKGMIGVVVLDTKNTFTLVGMDDRIRMVPKADSVFCIYLGNIQISFYGKSIMIRPAERSVKKVKNFIEPFDVE</sequence>
<dbReference type="Gene3D" id="2.30.30.210">
    <property type="entry name" value="Ribonuclease P/MRP, subunit p29"/>
    <property type="match status" value="1"/>
</dbReference>
<comment type="subcellular location">
    <subcellularLocation>
        <location evidence="2">Nucleus</location>
    </subcellularLocation>
</comment>
<dbReference type="PANTHER" id="PTHR13348">
    <property type="entry name" value="RIBONUCLEASE P SUBUNIT P29"/>
    <property type="match status" value="1"/>
</dbReference>
<dbReference type="InterPro" id="IPR023538">
    <property type="entry name" value="RNP1"/>
</dbReference>
<dbReference type="SUPFAM" id="SSF101744">
    <property type="entry name" value="Rof/RNase P subunit-like"/>
    <property type="match status" value="1"/>
</dbReference>
<dbReference type="GO" id="GO:0030677">
    <property type="term" value="C:ribonuclease P complex"/>
    <property type="evidence" value="ECO:0007669"/>
    <property type="project" value="InterPro"/>
</dbReference>
<reference evidence="12" key="2">
    <citation type="journal article" date="2015" name="Gigascience">
        <title>Reconstructing a comprehensive transcriptome assembly of a white-pupal translocated strain of the pest fruit fly Bactrocera cucurbitae.</title>
        <authorList>
            <person name="Sim S.B."/>
            <person name="Calla B."/>
            <person name="Hall B."/>
            <person name="DeRego T."/>
            <person name="Geib S.M."/>
        </authorList>
    </citation>
    <scope>NUCLEOTIDE SEQUENCE</scope>
</reference>
<feature type="compositionally biased region" description="Basic residues" evidence="11">
    <location>
        <begin position="57"/>
        <end position="70"/>
    </location>
</feature>
<evidence type="ECO:0000256" key="2">
    <source>
        <dbReference type="ARBA" id="ARBA00004123"/>
    </source>
</evidence>
<dbReference type="HAMAP" id="MF_00754">
    <property type="entry name" value="RNase_P_1"/>
    <property type="match status" value="1"/>
</dbReference>
<dbReference type="GO" id="GO:0000172">
    <property type="term" value="C:ribonuclease MRP complex"/>
    <property type="evidence" value="ECO:0007669"/>
    <property type="project" value="InterPro"/>
</dbReference>
<evidence type="ECO:0000256" key="5">
    <source>
        <dbReference type="ARBA" id="ARBA00022490"/>
    </source>
</evidence>
<evidence type="ECO:0000256" key="7">
    <source>
        <dbReference type="ARBA" id="ARBA00022722"/>
    </source>
</evidence>
<evidence type="ECO:0000256" key="8">
    <source>
        <dbReference type="ARBA" id="ARBA00022759"/>
    </source>
</evidence>
<proteinExistence type="inferred from homology"/>
<keyword evidence="7" id="KW-0540">Nuclease</keyword>
<dbReference type="InterPro" id="IPR016848">
    <property type="entry name" value="RNase_P/MRP_Rpp29-subunit"/>
</dbReference>
<dbReference type="SMART" id="SM00538">
    <property type="entry name" value="POP4"/>
    <property type="match status" value="1"/>
</dbReference>
<keyword evidence="6" id="KW-0819">tRNA processing</keyword>
<evidence type="ECO:0000256" key="1">
    <source>
        <dbReference type="ARBA" id="ARBA00002435"/>
    </source>
</evidence>
<comment type="function">
    <text evidence="1">Component of ribonuclease P, a ribonucleoprotein complex that generates mature tRNA molecules by cleaving their 5'-ends.</text>
</comment>
<dbReference type="InterPro" id="IPR002730">
    <property type="entry name" value="Rpp29/RNP1"/>
</dbReference>
<dbReference type="GO" id="GO:0005634">
    <property type="term" value="C:nucleus"/>
    <property type="evidence" value="ECO:0007669"/>
    <property type="project" value="UniProtKB-SubCell"/>
</dbReference>
<dbReference type="GeneID" id="105216048"/>
<dbReference type="GO" id="GO:0004519">
    <property type="term" value="F:endonuclease activity"/>
    <property type="evidence" value="ECO:0007669"/>
    <property type="project" value="UniProtKB-KW"/>
</dbReference>
<evidence type="ECO:0000256" key="4">
    <source>
        <dbReference type="ARBA" id="ARBA00016225"/>
    </source>
</evidence>
<comment type="similarity">
    <text evidence="3">Belongs to the eukaryotic/archaeal RNase P protein component 1 family.</text>
</comment>
<dbReference type="GO" id="GO:0033204">
    <property type="term" value="F:ribonuclease P RNA binding"/>
    <property type="evidence" value="ECO:0007669"/>
    <property type="project" value="InterPro"/>
</dbReference>
<reference evidence="12" key="1">
    <citation type="submission" date="2014-11" db="EMBL/GenBank/DDBJ databases">
        <authorList>
            <person name="Geib S."/>
        </authorList>
    </citation>
    <scope>NUCLEOTIDE SEQUENCE</scope>
</reference>
<dbReference type="EMBL" id="GBXI01001117">
    <property type="protein sequence ID" value="JAD13175.1"/>
    <property type="molecule type" value="Transcribed_RNA"/>
</dbReference>
<evidence type="ECO:0000256" key="10">
    <source>
        <dbReference type="ARBA" id="ARBA00046486"/>
    </source>
</evidence>
<dbReference type="GO" id="GO:0016787">
    <property type="term" value="F:hydrolase activity"/>
    <property type="evidence" value="ECO:0007669"/>
    <property type="project" value="UniProtKB-KW"/>
</dbReference>
<evidence type="ECO:0000256" key="3">
    <source>
        <dbReference type="ARBA" id="ARBA00006181"/>
    </source>
</evidence>
<dbReference type="InterPro" id="IPR023534">
    <property type="entry name" value="Rof/RNase_P-like"/>
</dbReference>
<evidence type="ECO:0000313" key="12">
    <source>
        <dbReference type="EMBL" id="JAD13175.1"/>
    </source>
</evidence>
<dbReference type="GO" id="GO:0006364">
    <property type="term" value="P:rRNA processing"/>
    <property type="evidence" value="ECO:0007669"/>
    <property type="project" value="TreeGrafter"/>
</dbReference>
<accession>A0A0A1XQK4</accession>
<feature type="region of interest" description="Disordered" evidence="11">
    <location>
        <begin position="51"/>
        <end position="74"/>
    </location>
</feature>
<dbReference type="InterPro" id="IPR036980">
    <property type="entry name" value="RNase_P/MRP_Rpp29_sf"/>
</dbReference>
<dbReference type="GO" id="GO:0001682">
    <property type="term" value="P:tRNA 5'-leader removal"/>
    <property type="evidence" value="ECO:0007669"/>
    <property type="project" value="InterPro"/>
</dbReference>
<comment type="subunit">
    <text evidence="10">Component of nuclear RNase P and RNase MRP ribonucleoproteins. RNase P consists of a catalytic RNA moiety and 10 different protein chains; POP1, POP4, POP5, POP7, RPP14, RPP21, RPP25, RPP30, RPP38 and RPP40. Within the RNase P complex, POP1, POP7 and RPP25 form the 'finger' subcomplex, POP5, RPP14, RPP40 and homodimeric RPP30 form the 'palm' subcomplex, and RPP21, POP4 and RPP38 form the 'wrist' subcomplex. All subunits of the RNase P complex interact with the catalytic RNA. Several subunits of RNase P are also part of the RNase MRP complex. RNase MRP consists of a catalytic RNA moiety and about 8 protein subunits; POP1, POP7, RPP25, RPP30, RPP38, RPP40 and possibly also POP4 and POP5.</text>
</comment>
<evidence type="ECO:0000256" key="11">
    <source>
        <dbReference type="SAM" id="MobiDB-lite"/>
    </source>
</evidence>
<evidence type="ECO:0000256" key="6">
    <source>
        <dbReference type="ARBA" id="ARBA00022694"/>
    </source>
</evidence>
<dbReference type="OrthoDB" id="124041at2759"/>
<keyword evidence="8" id="KW-0255">Endonuclease</keyword>
<dbReference type="Pfam" id="PF01868">
    <property type="entry name" value="RNase_P-MRP_p29"/>
    <property type="match status" value="1"/>
</dbReference>
<organism evidence="12">
    <name type="scientific">Zeugodacus cucurbitae</name>
    <name type="common">Melon fruit fly</name>
    <name type="synonym">Bactrocera cucurbitae</name>
    <dbReference type="NCBI Taxonomy" id="28588"/>
    <lineage>
        <taxon>Eukaryota</taxon>
        <taxon>Metazoa</taxon>
        <taxon>Ecdysozoa</taxon>
        <taxon>Arthropoda</taxon>
        <taxon>Hexapoda</taxon>
        <taxon>Insecta</taxon>
        <taxon>Pterygota</taxon>
        <taxon>Neoptera</taxon>
        <taxon>Endopterygota</taxon>
        <taxon>Diptera</taxon>
        <taxon>Brachycera</taxon>
        <taxon>Muscomorpha</taxon>
        <taxon>Tephritoidea</taxon>
        <taxon>Tephritidae</taxon>
        <taxon>Zeugodacus</taxon>
        <taxon>Zeugodacus</taxon>
    </lineage>
</organism>
<keyword evidence="9" id="KW-0378">Hydrolase</keyword>
<dbReference type="AlphaFoldDB" id="A0A0A1XQK4"/>
<evidence type="ECO:0000256" key="9">
    <source>
        <dbReference type="ARBA" id="ARBA00022801"/>
    </source>
</evidence>
<name>A0A0A1XQK4_ZEUCU</name>
<dbReference type="CTD" id="10775"/>
<dbReference type="PANTHER" id="PTHR13348:SF0">
    <property type="entry name" value="RIBONUCLEASE P PROTEIN SUBUNIT P29"/>
    <property type="match status" value="1"/>
</dbReference>
<gene>
    <name evidence="12" type="primary">POP4</name>
    <name evidence="12" type="ORF">g.32213</name>
</gene>
<keyword evidence="5" id="KW-0963">Cytoplasm</keyword>
<protein>
    <recommendedName>
        <fullName evidence="4">Ribonuclease P protein subunit p29</fullName>
    </recommendedName>
</protein>